<evidence type="ECO:0000313" key="6">
    <source>
        <dbReference type="EMBL" id="KAF5746291.1"/>
    </source>
</evidence>
<organism evidence="6 7">
    <name type="scientific">Tripterygium wilfordii</name>
    <name type="common">Thunder God vine</name>
    <dbReference type="NCBI Taxonomy" id="458696"/>
    <lineage>
        <taxon>Eukaryota</taxon>
        <taxon>Viridiplantae</taxon>
        <taxon>Streptophyta</taxon>
        <taxon>Embryophyta</taxon>
        <taxon>Tracheophyta</taxon>
        <taxon>Spermatophyta</taxon>
        <taxon>Magnoliopsida</taxon>
        <taxon>eudicotyledons</taxon>
        <taxon>Gunneridae</taxon>
        <taxon>Pentapetalae</taxon>
        <taxon>rosids</taxon>
        <taxon>fabids</taxon>
        <taxon>Celastrales</taxon>
        <taxon>Celastraceae</taxon>
        <taxon>Tripterygium</taxon>
    </lineage>
</organism>
<dbReference type="AlphaFoldDB" id="A0A7J7DIW6"/>
<dbReference type="EMBL" id="JAAARO010000006">
    <property type="protein sequence ID" value="KAF5746291.1"/>
    <property type="molecule type" value="Genomic_DNA"/>
</dbReference>
<dbReference type="FunFam" id="3.10.450.50:FF:000003">
    <property type="entry name" value="Nuclear transport factor 2 family protein"/>
    <property type="match status" value="1"/>
</dbReference>
<evidence type="ECO:0000256" key="3">
    <source>
        <dbReference type="SAM" id="MobiDB-lite"/>
    </source>
</evidence>
<evidence type="ECO:0000256" key="2">
    <source>
        <dbReference type="PROSITE-ProRule" id="PRU00176"/>
    </source>
</evidence>
<dbReference type="CDD" id="cd00780">
    <property type="entry name" value="NTF2"/>
    <property type="match status" value="1"/>
</dbReference>
<dbReference type="Pfam" id="PF00076">
    <property type="entry name" value="RRM_1"/>
    <property type="match status" value="1"/>
</dbReference>
<dbReference type="FunCoup" id="A0A7J7DIW6">
    <property type="interactions" value="4566"/>
</dbReference>
<dbReference type="GO" id="GO:0005829">
    <property type="term" value="C:cytosol"/>
    <property type="evidence" value="ECO:0007669"/>
    <property type="project" value="TreeGrafter"/>
</dbReference>
<accession>A0A7J7DIW6</accession>
<evidence type="ECO:0000256" key="1">
    <source>
        <dbReference type="ARBA" id="ARBA00022884"/>
    </source>
</evidence>
<name>A0A7J7DIW6_TRIWF</name>
<feature type="compositionally biased region" description="Gly residues" evidence="3">
    <location>
        <begin position="433"/>
        <end position="443"/>
    </location>
</feature>
<reference evidence="6 7" key="1">
    <citation type="journal article" date="2020" name="Nat. Commun.">
        <title>Genome of Tripterygium wilfordii and identification of cytochrome P450 involved in triptolide biosynthesis.</title>
        <authorList>
            <person name="Tu L."/>
            <person name="Su P."/>
            <person name="Zhang Z."/>
            <person name="Gao L."/>
            <person name="Wang J."/>
            <person name="Hu T."/>
            <person name="Zhou J."/>
            <person name="Zhang Y."/>
            <person name="Zhao Y."/>
            <person name="Liu Y."/>
            <person name="Song Y."/>
            <person name="Tong Y."/>
            <person name="Lu Y."/>
            <person name="Yang J."/>
            <person name="Xu C."/>
            <person name="Jia M."/>
            <person name="Peters R.J."/>
            <person name="Huang L."/>
            <person name="Gao W."/>
        </authorList>
    </citation>
    <scope>NUCLEOTIDE SEQUENCE [LARGE SCALE GENOMIC DNA]</scope>
    <source>
        <strain evidence="7">cv. XIE 37</strain>
        <tissue evidence="6">Leaf</tissue>
    </source>
</reference>
<dbReference type="InterPro" id="IPR035979">
    <property type="entry name" value="RBD_domain_sf"/>
</dbReference>
<dbReference type="InterPro" id="IPR000504">
    <property type="entry name" value="RRM_dom"/>
</dbReference>
<sequence length="478" mass="51385">MAVTVEQAAAPTVEQAAAPTVEQAAAPTADVVGNAFVNQYYLILHQSPELVHRFYHDISKLGRPGGDGAMSLTTTMQAIDGKILSLDYKGIKAEIITVDAQESYNGGVLVLVNGFLTGKDSIRRKFTQSFFLAPQDKGYFVLNDVFRYVDDEQQQQGNQASVYSVEAPLIPSQDPSPVQENHITEHTAVLPEEINSGELYSPSENGDGTVEEEEAPLPEVVDEVPDDSQVVAVESIPIIEELPKKSYASILKVMKEGAPSLSTFTPAPSRSLQKSQERRIISPPPPPPVLETPISSSDYVNNQEGEDEGPSIYIKSLPLNATPALLENEFKKFGPIKSGGIQVRSQKGFCFGFVEFENANAVQSAIEASPIMIGGRRVVVEEKRSKGVNRGRSSGAGYRNEGVRGRGNYNGSRGYGRNDSFNNRNEFGNRSGSRGGFSNGGENGYQRTDSNGGRANRAGGLTLNAAVKSSAPHVSASA</sequence>
<dbReference type="SUPFAM" id="SSF54928">
    <property type="entry name" value="RNA-binding domain, RBD"/>
    <property type="match status" value="1"/>
</dbReference>
<dbReference type="PANTHER" id="PTHR10693">
    <property type="entry name" value="RAS GTPASE-ACTIVATING PROTEIN-BINDING PROTEIN"/>
    <property type="match status" value="1"/>
</dbReference>
<feature type="domain" description="RRM" evidence="4">
    <location>
        <begin position="310"/>
        <end position="385"/>
    </location>
</feature>
<gene>
    <name evidence="6" type="ORF">HS088_TW06G00462</name>
</gene>
<dbReference type="Proteomes" id="UP000593562">
    <property type="component" value="Unassembled WGS sequence"/>
</dbReference>
<dbReference type="CDD" id="cd00590">
    <property type="entry name" value="RRM_SF"/>
    <property type="match status" value="1"/>
</dbReference>
<feature type="compositionally biased region" description="Polar residues" evidence="3">
    <location>
        <begin position="260"/>
        <end position="274"/>
    </location>
</feature>
<dbReference type="SMART" id="SM00360">
    <property type="entry name" value="RRM"/>
    <property type="match status" value="1"/>
</dbReference>
<dbReference type="PANTHER" id="PTHR10693:SF20">
    <property type="entry name" value="AT27578P"/>
    <property type="match status" value="1"/>
</dbReference>
<dbReference type="InterPro" id="IPR039539">
    <property type="entry name" value="Ras_GTPase_bind_prot"/>
</dbReference>
<dbReference type="InterPro" id="IPR032710">
    <property type="entry name" value="NTF2-like_dom_sf"/>
</dbReference>
<dbReference type="Pfam" id="PF02136">
    <property type="entry name" value="NTF2"/>
    <property type="match status" value="1"/>
</dbReference>
<evidence type="ECO:0000259" key="4">
    <source>
        <dbReference type="PROSITE" id="PS50102"/>
    </source>
</evidence>
<feature type="region of interest" description="Disordered" evidence="3">
    <location>
        <begin position="384"/>
        <end position="478"/>
    </location>
</feature>
<feature type="compositionally biased region" description="Low complexity" evidence="3">
    <location>
        <begin position="406"/>
        <end position="432"/>
    </location>
</feature>
<feature type="domain" description="NTF2" evidence="5">
    <location>
        <begin position="32"/>
        <end position="148"/>
    </location>
</feature>
<keyword evidence="7" id="KW-1185">Reference proteome</keyword>
<dbReference type="Gene3D" id="3.10.450.50">
    <property type="match status" value="1"/>
</dbReference>
<dbReference type="OrthoDB" id="339151at2759"/>
<dbReference type="InterPro" id="IPR002075">
    <property type="entry name" value="NTF2_dom"/>
</dbReference>
<protein>
    <submittedName>
        <fullName evidence="6">Putative G3BP-like protein</fullName>
    </submittedName>
</protein>
<evidence type="ECO:0000259" key="5">
    <source>
        <dbReference type="PROSITE" id="PS50177"/>
    </source>
</evidence>
<proteinExistence type="predicted"/>
<dbReference type="SUPFAM" id="SSF54427">
    <property type="entry name" value="NTF2-like"/>
    <property type="match status" value="1"/>
</dbReference>
<comment type="caution">
    <text evidence="6">The sequence shown here is derived from an EMBL/GenBank/DDBJ whole genome shotgun (WGS) entry which is preliminary data.</text>
</comment>
<feature type="region of interest" description="Disordered" evidence="3">
    <location>
        <begin position="259"/>
        <end position="295"/>
    </location>
</feature>
<dbReference type="GO" id="GO:1990904">
    <property type="term" value="C:ribonucleoprotein complex"/>
    <property type="evidence" value="ECO:0007669"/>
    <property type="project" value="TreeGrafter"/>
</dbReference>
<evidence type="ECO:0000313" key="7">
    <source>
        <dbReference type="Proteomes" id="UP000593562"/>
    </source>
</evidence>
<keyword evidence="1 2" id="KW-0694">RNA-binding</keyword>
<dbReference type="PROSITE" id="PS50177">
    <property type="entry name" value="NTF2_DOMAIN"/>
    <property type="match status" value="1"/>
</dbReference>
<dbReference type="InParanoid" id="A0A7J7DIW6"/>
<dbReference type="InterPro" id="IPR012677">
    <property type="entry name" value="Nucleotide-bd_a/b_plait_sf"/>
</dbReference>
<dbReference type="GO" id="GO:0003729">
    <property type="term" value="F:mRNA binding"/>
    <property type="evidence" value="ECO:0007669"/>
    <property type="project" value="TreeGrafter"/>
</dbReference>
<dbReference type="InterPro" id="IPR018222">
    <property type="entry name" value="Nuclear_transport_factor_2_euk"/>
</dbReference>
<dbReference type="Gene3D" id="3.30.70.330">
    <property type="match status" value="1"/>
</dbReference>
<dbReference type="PROSITE" id="PS50102">
    <property type="entry name" value="RRM"/>
    <property type="match status" value="1"/>
</dbReference>